<gene>
    <name evidence="7" type="ORF">L345_05716</name>
</gene>
<proteinExistence type="predicted"/>
<dbReference type="InterPro" id="IPR013083">
    <property type="entry name" value="Znf_RING/FYVE/PHD"/>
</dbReference>
<accession>V8P3Q1</accession>
<evidence type="ECO:0000256" key="4">
    <source>
        <dbReference type="SAM" id="MobiDB-lite"/>
    </source>
</evidence>
<feature type="transmembrane region" description="Helical" evidence="5">
    <location>
        <begin position="352"/>
        <end position="370"/>
    </location>
</feature>
<protein>
    <recommendedName>
        <fullName evidence="6">RING-CH-type domain-containing protein</fullName>
    </recommendedName>
</protein>
<dbReference type="EMBL" id="AZIM01001008">
    <property type="protein sequence ID" value="ETE68487.1"/>
    <property type="molecule type" value="Genomic_DNA"/>
</dbReference>
<dbReference type="PANTHER" id="PTHR20893:SF2">
    <property type="entry name" value="LD08641P"/>
    <property type="match status" value="1"/>
</dbReference>
<evidence type="ECO:0000256" key="5">
    <source>
        <dbReference type="SAM" id="Phobius"/>
    </source>
</evidence>
<dbReference type="InterPro" id="IPR011016">
    <property type="entry name" value="Znf_RING-CH"/>
</dbReference>
<comment type="caution">
    <text evidence="7">The sequence shown here is derived from an EMBL/GenBank/DDBJ whole genome shotgun (WGS) entry which is preliminary data.</text>
</comment>
<dbReference type="SMART" id="SM00744">
    <property type="entry name" value="RINGv"/>
    <property type="match status" value="1"/>
</dbReference>
<evidence type="ECO:0000256" key="1">
    <source>
        <dbReference type="ARBA" id="ARBA00022723"/>
    </source>
</evidence>
<keyword evidence="1" id="KW-0479">Metal-binding</keyword>
<feature type="region of interest" description="Disordered" evidence="4">
    <location>
        <begin position="123"/>
        <end position="160"/>
    </location>
</feature>
<feature type="non-terminal residue" evidence="7">
    <location>
        <position position="546"/>
    </location>
</feature>
<evidence type="ECO:0000256" key="3">
    <source>
        <dbReference type="ARBA" id="ARBA00022833"/>
    </source>
</evidence>
<sequence>MFDTQTFKFPVGSVGAKIETAKRKEKDEHVCRPWDKQKPSVYMAVSLQVVQAVLDKNSNLVFGSLKLFPTHTHKHKVEDKFDKAVRLEDIAYAYKQSSEFSHTTEDKSKMKESERTCMVKVVQEETKRQSEKGQGETSEGSSQRIKELIQHAEKSRSSPKAIPQSKECFICREGDEMGRDGLLHFCDCKNLFAHQKCLLTWIQKSLHNENVPTCKVCTAEGCAKLSALLAFGKIYGLTSAELVVTSKATKAVVMVGKQWLSGLQTIFRTLDSILKDITFKDWPCTQLITGVQRKIIIYDRIQRYQLEKKSPWRLLATQWHQWVIFCTVLGLMISTPFLVYQMIIAFKDPPPGLLFNIAAICFGALTEMLLTKGTDGSRLLQQNYQRFLWQLYDEQICYCLNFHRSKMQYIEPYHDAVQQPTLCVIQLLPASSFMQVFETRRDSVQLLKSASGDLTKKLRQGSSSASAKSLIKVQGWPKKVKHNRQIKQPHADQQHIYTRKHTFNSEQKKKWVRLYGRCSKEKTTSSQFPALQTQFVVHAHNSTDMA</sequence>
<keyword evidence="5" id="KW-1133">Transmembrane helix</keyword>
<dbReference type="Gene3D" id="3.30.40.10">
    <property type="entry name" value="Zinc/RING finger domain, C3HC4 (zinc finger)"/>
    <property type="match status" value="1"/>
</dbReference>
<dbReference type="Proteomes" id="UP000018936">
    <property type="component" value="Unassembled WGS sequence"/>
</dbReference>
<dbReference type="PANTHER" id="PTHR20893">
    <property type="entry name" value="LD08641P"/>
    <property type="match status" value="1"/>
</dbReference>
<dbReference type="OrthoDB" id="5817083at2759"/>
<dbReference type="AlphaFoldDB" id="V8P3Q1"/>
<keyword evidence="5" id="KW-0472">Membrane</keyword>
<feature type="transmembrane region" description="Helical" evidence="5">
    <location>
        <begin position="322"/>
        <end position="346"/>
    </location>
</feature>
<feature type="compositionally biased region" description="Basic and acidic residues" evidence="4">
    <location>
        <begin position="144"/>
        <end position="156"/>
    </location>
</feature>
<reference evidence="7 8" key="1">
    <citation type="journal article" date="2013" name="Proc. Natl. Acad. Sci. U.S.A.">
        <title>The king cobra genome reveals dynamic gene evolution and adaptation in the snake venom system.</title>
        <authorList>
            <person name="Vonk F.J."/>
            <person name="Casewell N.R."/>
            <person name="Henkel C.V."/>
            <person name="Heimberg A.M."/>
            <person name="Jansen H.J."/>
            <person name="McCleary R.J."/>
            <person name="Kerkkamp H.M."/>
            <person name="Vos R.A."/>
            <person name="Guerreiro I."/>
            <person name="Calvete J.J."/>
            <person name="Wuster W."/>
            <person name="Woods A.E."/>
            <person name="Logan J.M."/>
            <person name="Harrison R.A."/>
            <person name="Castoe T.A."/>
            <person name="de Koning A.P."/>
            <person name="Pollock D.D."/>
            <person name="Yandell M."/>
            <person name="Calderon D."/>
            <person name="Renjifo C."/>
            <person name="Currier R.B."/>
            <person name="Salgado D."/>
            <person name="Pla D."/>
            <person name="Sanz L."/>
            <person name="Hyder A.S."/>
            <person name="Ribeiro J.M."/>
            <person name="Arntzen J.W."/>
            <person name="van den Thillart G.E."/>
            <person name="Boetzer M."/>
            <person name="Pirovano W."/>
            <person name="Dirks R.P."/>
            <person name="Spaink H.P."/>
            <person name="Duboule D."/>
            <person name="McGlinn E."/>
            <person name="Kini R.M."/>
            <person name="Richardson M.K."/>
        </authorList>
    </citation>
    <scope>NUCLEOTIDE SEQUENCE</scope>
    <source>
        <tissue evidence="7">Blood</tissue>
    </source>
</reference>
<feature type="domain" description="RING-CH-type" evidence="6">
    <location>
        <begin position="160"/>
        <end position="224"/>
    </location>
</feature>
<dbReference type="Pfam" id="PF12906">
    <property type="entry name" value="RINGv"/>
    <property type="match status" value="1"/>
</dbReference>
<keyword evidence="2" id="KW-0863">Zinc-finger</keyword>
<keyword evidence="3" id="KW-0862">Zinc</keyword>
<keyword evidence="8" id="KW-1185">Reference proteome</keyword>
<keyword evidence="5" id="KW-0812">Transmembrane</keyword>
<dbReference type="SUPFAM" id="SSF57850">
    <property type="entry name" value="RING/U-box"/>
    <property type="match status" value="1"/>
</dbReference>
<evidence type="ECO:0000313" key="8">
    <source>
        <dbReference type="Proteomes" id="UP000018936"/>
    </source>
</evidence>
<dbReference type="GO" id="GO:0008270">
    <property type="term" value="F:zinc ion binding"/>
    <property type="evidence" value="ECO:0007669"/>
    <property type="project" value="UniProtKB-KW"/>
</dbReference>
<evidence type="ECO:0000313" key="7">
    <source>
        <dbReference type="EMBL" id="ETE68487.1"/>
    </source>
</evidence>
<name>V8P3Q1_OPHHA</name>
<evidence type="ECO:0000256" key="2">
    <source>
        <dbReference type="ARBA" id="ARBA00022771"/>
    </source>
</evidence>
<feature type="compositionally biased region" description="Basic and acidic residues" evidence="4">
    <location>
        <begin position="123"/>
        <end position="134"/>
    </location>
</feature>
<dbReference type="PROSITE" id="PS51292">
    <property type="entry name" value="ZF_RING_CH"/>
    <property type="match status" value="1"/>
</dbReference>
<organism evidence="7 8">
    <name type="scientific">Ophiophagus hannah</name>
    <name type="common">King cobra</name>
    <name type="synonym">Naja hannah</name>
    <dbReference type="NCBI Taxonomy" id="8665"/>
    <lineage>
        <taxon>Eukaryota</taxon>
        <taxon>Metazoa</taxon>
        <taxon>Chordata</taxon>
        <taxon>Craniata</taxon>
        <taxon>Vertebrata</taxon>
        <taxon>Euteleostomi</taxon>
        <taxon>Lepidosauria</taxon>
        <taxon>Squamata</taxon>
        <taxon>Bifurcata</taxon>
        <taxon>Unidentata</taxon>
        <taxon>Episquamata</taxon>
        <taxon>Toxicofera</taxon>
        <taxon>Serpentes</taxon>
        <taxon>Colubroidea</taxon>
        <taxon>Elapidae</taxon>
        <taxon>Elapinae</taxon>
        <taxon>Ophiophagus</taxon>
    </lineage>
</organism>
<evidence type="ECO:0000259" key="6">
    <source>
        <dbReference type="PROSITE" id="PS51292"/>
    </source>
</evidence>